<evidence type="ECO:0000256" key="2">
    <source>
        <dbReference type="PROSITE-ProRule" id="PRU00035"/>
    </source>
</evidence>
<keyword evidence="1 2" id="KW-0103">Bromodomain</keyword>
<dbReference type="EMBL" id="LXWW01000245">
    <property type="protein sequence ID" value="OAO14407.1"/>
    <property type="molecule type" value="Genomic_DNA"/>
</dbReference>
<dbReference type="SMART" id="SM00297">
    <property type="entry name" value="BROMO"/>
    <property type="match status" value="1"/>
</dbReference>
<evidence type="ECO:0000259" key="3">
    <source>
        <dbReference type="PROSITE" id="PS50014"/>
    </source>
</evidence>
<name>A0A196SE43_BLAHN</name>
<reference evidence="4 5" key="1">
    <citation type="submission" date="2016-05" db="EMBL/GenBank/DDBJ databases">
        <title>Nuclear genome of Blastocystis sp. subtype 1 NandII.</title>
        <authorList>
            <person name="Gentekaki E."/>
            <person name="Curtis B."/>
            <person name="Stairs C."/>
            <person name="Eme L."/>
            <person name="Herman E."/>
            <person name="Klimes V."/>
            <person name="Arias M.C."/>
            <person name="Elias M."/>
            <person name="Hilliou F."/>
            <person name="Klute M."/>
            <person name="Malik S.-B."/>
            <person name="Pightling A."/>
            <person name="Rachubinski R."/>
            <person name="Salas D."/>
            <person name="Schlacht A."/>
            <person name="Suga H."/>
            <person name="Archibald J."/>
            <person name="Ball S.G."/>
            <person name="Clark G."/>
            <person name="Dacks J."/>
            <person name="Van Der Giezen M."/>
            <person name="Tsaousis A."/>
            <person name="Roger A."/>
        </authorList>
    </citation>
    <scope>NUCLEOTIDE SEQUENCE [LARGE SCALE GENOMIC DNA]</scope>
    <source>
        <strain evidence="5">ATCC 50177 / NandII</strain>
    </source>
</reference>
<organism evidence="4 5">
    <name type="scientific">Blastocystis sp. subtype 1 (strain ATCC 50177 / NandII)</name>
    <dbReference type="NCBI Taxonomy" id="478820"/>
    <lineage>
        <taxon>Eukaryota</taxon>
        <taxon>Sar</taxon>
        <taxon>Stramenopiles</taxon>
        <taxon>Bigyra</taxon>
        <taxon>Opalozoa</taxon>
        <taxon>Opalinata</taxon>
        <taxon>Blastocystidae</taxon>
        <taxon>Blastocystis</taxon>
    </lineage>
</organism>
<proteinExistence type="predicted"/>
<dbReference type="Pfam" id="PF00439">
    <property type="entry name" value="Bromodomain"/>
    <property type="match status" value="1"/>
</dbReference>
<dbReference type="OrthoDB" id="21449at2759"/>
<dbReference type="PANTHER" id="PTHR45926">
    <property type="entry name" value="OSJNBA0053K19.4 PROTEIN"/>
    <property type="match status" value="1"/>
</dbReference>
<keyword evidence="5" id="KW-1185">Reference proteome</keyword>
<evidence type="ECO:0000313" key="4">
    <source>
        <dbReference type="EMBL" id="OAO14407.1"/>
    </source>
</evidence>
<gene>
    <name evidence="4" type="ORF">AV274_3892</name>
</gene>
<accession>A0A196SE43</accession>
<evidence type="ECO:0000313" key="5">
    <source>
        <dbReference type="Proteomes" id="UP000078348"/>
    </source>
</evidence>
<dbReference type="Gene3D" id="1.20.920.10">
    <property type="entry name" value="Bromodomain-like"/>
    <property type="match status" value="1"/>
</dbReference>
<dbReference type="STRING" id="478820.A0A196SE43"/>
<evidence type="ECO:0000256" key="1">
    <source>
        <dbReference type="ARBA" id="ARBA00023117"/>
    </source>
</evidence>
<dbReference type="Proteomes" id="UP000078348">
    <property type="component" value="Unassembled WGS sequence"/>
</dbReference>
<sequence length="156" mass="18385">MGLFDYPTVIKQPMDLGTIERKLSREMYTTPAEYIYDMRLVYRNCMTYNLETSLLYEQGRKFMTAFEQRVRDTHLFDFDFHVSPQKSEKHIAQFKTALSKCNFKAVDAVFRVLCEVCPECLEQKDDRTLSVDLDVMDAETLDYLLEFLISVQEDSL</sequence>
<dbReference type="SUPFAM" id="SSF47370">
    <property type="entry name" value="Bromodomain"/>
    <property type="match status" value="1"/>
</dbReference>
<dbReference type="InterPro" id="IPR001487">
    <property type="entry name" value="Bromodomain"/>
</dbReference>
<dbReference type="PRINTS" id="PR00503">
    <property type="entry name" value="BROMODOMAIN"/>
</dbReference>
<feature type="domain" description="Bromo" evidence="3">
    <location>
        <begin position="1"/>
        <end position="56"/>
    </location>
</feature>
<dbReference type="PROSITE" id="PS50014">
    <property type="entry name" value="BROMODOMAIN_2"/>
    <property type="match status" value="1"/>
</dbReference>
<dbReference type="CDD" id="cd04369">
    <property type="entry name" value="Bromodomain"/>
    <property type="match status" value="1"/>
</dbReference>
<protein>
    <submittedName>
        <fullName evidence="4">Swr1 complex bromodomain subunit Brf1</fullName>
    </submittedName>
</protein>
<dbReference type="InterPro" id="IPR036427">
    <property type="entry name" value="Bromodomain-like_sf"/>
</dbReference>
<comment type="caution">
    <text evidence="4">The sequence shown here is derived from an EMBL/GenBank/DDBJ whole genome shotgun (WGS) entry which is preliminary data.</text>
</comment>
<dbReference type="AlphaFoldDB" id="A0A196SE43"/>